<dbReference type="eggNOG" id="COG3713">
    <property type="taxonomic scope" value="Bacteria"/>
</dbReference>
<accession>K6YIF1</accession>
<comment type="caution">
    <text evidence="6">The sequence shown here is derived from an EMBL/GenBank/DDBJ whole genome shotgun (WGS) entry which is preliminary data.</text>
</comment>
<keyword evidence="4" id="KW-0472">Membrane</keyword>
<comment type="subcellular location">
    <subcellularLocation>
        <location evidence="1">Cell outer membrane</location>
    </subcellularLocation>
</comment>
<organism evidence="6 7">
    <name type="scientific">Aliiglaciecola lipolytica E3</name>
    <dbReference type="NCBI Taxonomy" id="1127673"/>
    <lineage>
        <taxon>Bacteria</taxon>
        <taxon>Pseudomonadati</taxon>
        <taxon>Pseudomonadota</taxon>
        <taxon>Gammaproteobacteria</taxon>
        <taxon>Alteromonadales</taxon>
        <taxon>Alteromonadaceae</taxon>
        <taxon>Aliiglaciecola</taxon>
    </lineage>
</organism>
<dbReference type="EMBL" id="BAEN01000068">
    <property type="protein sequence ID" value="GAC16368.1"/>
    <property type="molecule type" value="Genomic_DNA"/>
</dbReference>
<dbReference type="PANTHER" id="PTHR38776">
    <property type="entry name" value="MLTA-INTERACTING PROTEIN-RELATED"/>
    <property type="match status" value="1"/>
</dbReference>
<evidence type="ECO:0000256" key="2">
    <source>
        <dbReference type="ARBA" id="ARBA00005722"/>
    </source>
</evidence>
<dbReference type="PANTHER" id="PTHR38776:SF1">
    <property type="entry name" value="MLTA-INTERACTING PROTEIN-RELATED"/>
    <property type="match status" value="1"/>
</dbReference>
<dbReference type="GO" id="GO:0009279">
    <property type="term" value="C:cell outer membrane"/>
    <property type="evidence" value="ECO:0007669"/>
    <property type="project" value="UniProtKB-SubCell"/>
</dbReference>
<keyword evidence="3" id="KW-0732">Signal</keyword>
<keyword evidence="7" id="KW-1185">Reference proteome</keyword>
<gene>
    <name evidence="6" type="ORF">GLIP_3757</name>
</gene>
<evidence type="ECO:0000313" key="6">
    <source>
        <dbReference type="EMBL" id="GAC16368.1"/>
    </source>
</evidence>
<evidence type="ECO:0000256" key="3">
    <source>
        <dbReference type="ARBA" id="ARBA00022729"/>
    </source>
</evidence>
<dbReference type="InterPro" id="IPR010583">
    <property type="entry name" value="MipA"/>
</dbReference>
<name>K6YIF1_9ALTE</name>
<evidence type="ECO:0008006" key="8">
    <source>
        <dbReference type="Google" id="ProtNLM"/>
    </source>
</evidence>
<sequence length="261" mass="29619">MGEHNKKPLWEAGVISAAFNTPEYPGARDNHNNAFAAPFFIYRGEIVRVGENSVVRAVAVEKDWLEIDLSLDAAFSADSEDDSIRAGMPDLDFVFEVGPQIKFKLYESAKQHTGMQQVQFRVQTRAVFSTDFSSITHRGYVFNPELSYQYVGAFQEKDRFRFNISPVWATEKLHDYFYQVDSQYATEQRPEYDASGGYLGLEFSAGYMFNASPSVRVFVSAAYSLLNHAANENSPLLVENNTYAFGAGVIWRIRKSEQYQN</sequence>
<evidence type="ECO:0000256" key="1">
    <source>
        <dbReference type="ARBA" id="ARBA00004442"/>
    </source>
</evidence>
<keyword evidence="5" id="KW-0998">Cell outer membrane</keyword>
<proteinExistence type="inferred from homology"/>
<evidence type="ECO:0000256" key="5">
    <source>
        <dbReference type="ARBA" id="ARBA00023237"/>
    </source>
</evidence>
<reference evidence="6 7" key="1">
    <citation type="journal article" date="2017" name="Antonie Van Leeuwenhoek">
        <title>Rhizobium rhizosphaerae sp. nov., a novel species isolated from rice rhizosphere.</title>
        <authorList>
            <person name="Zhao J.J."/>
            <person name="Zhang J."/>
            <person name="Zhang R.J."/>
            <person name="Zhang C.W."/>
            <person name="Yin H.Q."/>
            <person name="Zhang X.X."/>
        </authorList>
    </citation>
    <scope>NUCLEOTIDE SEQUENCE [LARGE SCALE GENOMIC DNA]</scope>
    <source>
        <strain evidence="6 7">E3</strain>
    </source>
</reference>
<dbReference type="STRING" id="1127673.GLIP_3757"/>
<evidence type="ECO:0000313" key="7">
    <source>
        <dbReference type="Proteomes" id="UP000006334"/>
    </source>
</evidence>
<evidence type="ECO:0000256" key="4">
    <source>
        <dbReference type="ARBA" id="ARBA00023136"/>
    </source>
</evidence>
<dbReference type="AlphaFoldDB" id="K6YIF1"/>
<comment type="similarity">
    <text evidence="2">Belongs to the MipA/OmpV family.</text>
</comment>
<dbReference type="Proteomes" id="UP000006334">
    <property type="component" value="Unassembled WGS sequence"/>
</dbReference>
<dbReference type="Pfam" id="PF06629">
    <property type="entry name" value="MipA"/>
    <property type="match status" value="1"/>
</dbReference>
<protein>
    <recommendedName>
        <fullName evidence="8">MipA/OmpV family protein</fullName>
    </recommendedName>
</protein>